<feature type="transmembrane region" description="Helical" evidence="6">
    <location>
        <begin position="406"/>
        <end position="426"/>
    </location>
</feature>
<dbReference type="Gene3D" id="1.20.1250.20">
    <property type="entry name" value="MFS general substrate transporter like domains"/>
    <property type="match status" value="2"/>
</dbReference>
<keyword evidence="3 6" id="KW-0812">Transmembrane</keyword>
<keyword evidence="5 6" id="KW-0472">Membrane</keyword>
<dbReference type="InterPro" id="IPR036259">
    <property type="entry name" value="MFS_trans_sf"/>
</dbReference>
<keyword evidence="2" id="KW-0813">Transport</keyword>
<feature type="transmembrane region" description="Helical" evidence="6">
    <location>
        <begin position="52"/>
        <end position="73"/>
    </location>
</feature>
<keyword evidence="4 6" id="KW-1133">Transmembrane helix</keyword>
<dbReference type="eggNOG" id="COG2814">
    <property type="taxonomic scope" value="Bacteria"/>
</dbReference>
<dbReference type="Proteomes" id="UP000005697">
    <property type="component" value="Unassembled WGS sequence"/>
</dbReference>
<evidence type="ECO:0000256" key="6">
    <source>
        <dbReference type="SAM" id="Phobius"/>
    </source>
</evidence>
<keyword evidence="8" id="KW-1185">Reference proteome</keyword>
<protein>
    <recommendedName>
        <fullName evidence="9">Transporter, major facilitator family protein</fullName>
    </recommendedName>
</protein>
<feature type="transmembrane region" description="Helical" evidence="6">
    <location>
        <begin position="374"/>
        <end position="394"/>
    </location>
</feature>
<dbReference type="HOGENOM" id="CLU_029352_0_0_10"/>
<feature type="transmembrane region" description="Helical" evidence="6">
    <location>
        <begin position="110"/>
        <end position="132"/>
    </location>
</feature>
<feature type="transmembrane region" description="Helical" evidence="6">
    <location>
        <begin position="240"/>
        <end position="261"/>
    </location>
</feature>
<accession>F0F5G9</accession>
<evidence type="ECO:0000256" key="4">
    <source>
        <dbReference type="ARBA" id="ARBA00022989"/>
    </source>
</evidence>
<comment type="caution">
    <text evidence="7">The sequence shown here is derived from an EMBL/GenBank/DDBJ whole genome shotgun (WGS) entry which is preliminary data.</text>
</comment>
<proteinExistence type="predicted"/>
<dbReference type="RefSeq" id="WP_007368368.1">
    <property type="nucleotide sequence ID" value="NZ_GL872283.1"/>
</dbReference>
<feature type="transmembrane region" description="Helical" evidence="6">
    <location>
        <begin position="340"/>
        <end position="362"/>
    </location>
</feature>
<feature type="transmembrane region" description="Helical" evidence="6">
    <location>
        <begin position="312"/>
        <end position="334"/>
    </location>
</feature>
<name>F0F5G9_9BACT</name>
<evidence type="ECO:0000256" key="3">
    <source>
        <dbReference type="ARBA" id="ARBA00022692"/>
    </source>
</evidence>
<dbReference type="OrthoDB" id="1069770at2"/>
<evidence type="ECO:0008006" key="9">
    <source>
        <dbReference type="Google" id="ProtNLM"/>
    </source>
</evidence>
<feature type="transmembrane region" description="Helical" evidence="6">
    <location>
        <begin position="85"/>
        <end position="104"/>
    </location>
</feature>
<dbReference type="AlphaFoldDB" id="F0F5G9"/>
<evidence type="ECO:0000256" key="2">
    <source>
        <dbReference type="ARBA" id="ARBA00022448"/>
    </source>
</evidence>
<evidence type="ECO:0000313" key="7">
    <source>
        <dbReference type="EMBL" id="EGC20588.1"/>
    </source>
</evidence>
<sequence>MLEEQNIINGIPIESRWRSHRVWLPTLYLTRGLPYVILFMTSMVYFNRAGLSNGSITLTTSWFLLPFILRPLLGRLVVGYGSKRFWIVLTELVLALSLAGLAVTGPSVHWFEWSVLFLLTMATAGALHDVAVERLYKREAALRHQEVFFDARAAFYLLAILVGMAVPVTVAGNLEVINRTIHPSWQAVFWMLSALLSVLMVFHAVVLPKDILRADLPIWSGVTRQWWHDVKAAFVRRPHYVANLCFLFCFLIPEGMFFRIVPLFLIDPGSNGGLALSPQELGLVLGTVGTFSLIAGCAVGTRLVRRDGLRRWLWLFVIALTLPKFLFVYLSYYFVSTLSIINFCMLAEQFGTGIGLTAYFVWLAYCTRGAHSTFTYSLGTAITAFSVVMSGWFTGFLQEYVGYRRFFLLVACLGVVSFVAAGFVPVTDEAGKKVEAS</sequence>
<dbReference type="EMBL" id="AEWX01000013">
    <property type="protein sequence ID" value="EGC20588.1"/>
    <property type="molecule type" value="Genomic_DNA"/>
</dbReference>
<dbReference type="PANTHER" id="PTHR12778:SF10">
    <property type="entry name" value="MAJOR FACILITATOR SUPERFAMILY DOMAIN-CONTAINING PROTEIN 3"/>
    <property type="match status" value="1"/>
</dbReference>
<comment type="subcellular location">
    <subcellularLocation>
        <location evidence="1">Membrane</location>
        <topology evidence="1">Multi-pass membrane protein</topology>
    </subcellularLocation>
</comment>
<evidence type="ECO:0000313" key="8">
    <source>
        <dbReference type="Proteomes" id="UP000005697"/>
    </source>
</evidence>
<evidence type="ECO:0000256" key="5">
    <source>
        <dbReference type="ARBA" id="ARBA00023136"/>
    </source>
</evidence>
<feature type="transmembrane region" description="Helical" evidence="6">
    <location>
        <begin position="22"/>
        <end position="46"/>
    </location>
</feature>
<reference evidence="7 8" key="1">
    <citation type="submission" date="2011-01" db="EMBL/GenBank/DDBJ databases">
        <authorList>
            <person name="Muzny D."/>
            <person name="Qin X."/>
            <person name="Deng J."/>
            <person name="Jiang H."/>
            <person name="Liu Y."/>
            <person name="Qu J."/>
            <person name="Song X.-Z."/>
            <person name="Zhang L."/>
            <person name="Thornton R."/>
            <person name="Coyle M."/>
            <person name="Francisco L."/>
            <person name="Jackson L."/>
            <person name="Javaid M."/>
            <person name="Korchina V."/>
            <person name="Kovar C."/>
            <person name="Mata R."/>
            <person name="Mathew T."/>
            <person name="Ngo R."/>
            <person name="Nguyen L."/>
            <person name="Nguyen N."/>
            <person name="Okwuonu G."/>
            <person name="Ongeri F."/>
            <person name="Pham C."/>
            <person name="Simmons D."/>
            <person name="Wilczek-Boney K."/>
            <person name="Hale W."/>
            <person name="Jakkamsetti A."/>
            <person name="Pham P."/>
            <person name="Ruth R."/>
            <person name="San Lucas F."/>
            <person name="Warren J."/>
            <person name="Zhang J."/>
            <person name="Zhao Z."/>
            <person name="Zhou C."/>
            <person name="Zhu D."/>
            <person name="Lee S."/>
            <person name="Bess C."/>
            <person name="Blankenburg K."/>
            <person name="Forbes L."/>
            <person name="Fu Q."/>
            <person name="Gubbala S."/>
            <person name="Hirani K."/>
            <person name="Jayaseelan J.C."/>
            <person name="Lara F."/>
            <person name="Munidasa M."/>
            <person name="Palculict T."/>
            <person name="Patil S."/>
            <person name="Pu L.-L."/>
            <person name="Saada N."/>
            <person name="Tang L."/>
            <person name="Weissenberger G."/>
            <person name="Zhu Y."/>
            <person name="Hemphill L."/>
            <person name="Shang Y."/>
            <person name="Youmans B."/>
            <person name="Ayvaz T."/>
            <person name="Ross M."/>
            <person name="Santibanez J."/>
            <person name="Aqrawi P."/>
            <person name="Gross S."/>
            <person name="Joshi V."/>
            <person name="Fowler G."/>
            <person name="Nazareth L."/>
            <person name="Reid J."/>
            <person name="Worley K."/>
            <person name="Petrosino J."/>
            <person name="Highlander S."/>
            <person name="Gibbs R."/>
        </authorList>
    </citation>
    <scope>NUCLEOTIDE SEQUENCE [LARGE SCALE GENOMIC DNA]</scope>
    <source>
        <strain evidence="7 8">DSM 16608</strain>
    </source>
</reference>
<dbReference type="GO" id="GO:0016020">
    <property type="term" value="C:membrane"/>
    <property type="evidence" value="ECO:0007669"/>
    <property type="project" value="UniProtKB-SubCell"/>
</dbReference>
<feature type="transmembrane region" description="Helical" evidence="6">
    <location>
        <begin position="281"/>
        <end position="300"/>
    </location>
</feature>
<dbReference type="PANTHER" id="PTHR12778">
    <property type="entry name" value="SOLUTE CARRIER FAMILY 33 ACETYL-COA TRANSPORTER -RELATED"/>
    <property type="match status" value="1"/>
</dbReference>
<evidence type="ECO:0000256" key="1">
    <source>
        <dbReference type="ARBA" id="ARBA00004141"/>
    </source>
</evidence>
<feature type="transmembrane region" description="Helical" evidence="6">
    <location>
        <begin position="153"/>
        <end position="172"/>
    </location>
</feature>
<dbReference type="STRING" id="888743.HMPREF9141_0835"/>
<gene>
    <name evidence="7" type="ORF">HMPREF9141_0835</name>
</gene>
<feature type="transmembrane region" description="Helical" evidence="6">
    <location>
        <begin position="187"/>
        <end position="207"/>
    </location>
</feature>
<organism evidence="7 8">
    <name type="scientific">Prevotella multiformis DSM 16608</name>
    <dbReference type="NCBI Taxonomy" id="888743"/>
    <lineage>
        <taxon>Bacteria</taxon>
        <taxon>Pseudomonadati</taxon>
        <taxon>Bacteroidota</taxon>
        <taxon>Bacteroidia</taxon>
        <taxon>Bacteroidales</taxon>
        <taxon>Prevotellaceae</taxon>
        <taxon>Prevotella</taxon>
    </lineage>
</organism>
<dbReference type="InterPro" id="IPR004752">
    <property type="entry name" value="AmpG_permease/AT-1"/>
</dbReference>
<dbReference type="SUPFAM" id="SSF103473">
    <property type="entry name" value="MFS general substrate transporter"/>
    <property type="match status" value="1"/>
</dbReference>